<protein>
    <submittedName>
        <fullName evidence="3">Oxalate decarboxylase/phosphoglucose isomerase-like protein (Cupin superfamily)</fullName>
    </submittedName>
</protein>
<evidence type="ECO:0000313" key="3">
    <source>
        <dbReference type="EMBL" id="MBB2995492.1"/>
    </source>
</evidence>
<proteinExistence type="predicted"/>
<evidence type="ECO:0000259" key="2">
    <source>
        <dbReference type="Pfam" id="PF07883"/>
    </source>
</evidence>
<organism evidence="3 4">
    <name type="scientific">Paeniglutamicibacter cryotolerans</name>
    <dbReference type="NCBI Taxonomy" id="670079"/>
    <lineage>
        <taxon>Bacteria</taxon>
        <taxon>Bacillati</taxon>
        <taxon>Actinomycetota</taxon>
        <taxon>Actinomycetes</taxon>
        <taxon>Micrococcales</taxon>
        <taxon>Micrococcaceae</taxon>
        <taxon>Paeniglutamicibacter</taxon>
    </lineage>
</organism>
<dbReference type="GO" id="GO:0046872">
    <property type="term" value="F:metal ion binding"/>
    <property type="evidence" value="ECO:0007669"/>
    <property type="project" value="UniProtKB-KW"/>
</dbReference>
<evidence type="ECO:0000256" key="1">
    <source>
        <dbReference type="ARBA" id="ARBA00022723"/>
    </source>
</evidence>
<name>A0A839QQF8_9MICC</name>
<feature type="domain" description="Cupin type-2" evidence="2">
    <location>
        <begin position="38"/>
        <end position="111"/>
    </location>
</feature>
<comment type="caution">
    <text evidence="3">The sequence shown here is derived from an EMBL/GenBank/DDBJ whole genome shotgun (WGS) entry which is preliminary data.</text>
</comment>
<dbReference type="SUPFAM" id="SSF51182">
    <property type="entry name" value="RmlC-like cupins"/>
    <property type="match status" value="1"/>
</dbReference>
<dbReference type="InterPro" id="IPR013096">
    <property type="entry name" value="Cupin_2"/>
</dbReference>
<accession>A0A839QQF8</accession>
<dbReference type="Gene3D" id="2.60.120.10">
    <property type="entry name" value="Jelly Rolls"/>
    <property type="match status" value="1"/>
</dbReference>
<keyword evidence="1" id="KW-0479">Metal-binding</keyword>
<keyword evidence="4" id="KW-1185">Reference proteome</keyword>
<dbReference type="Pfam" id="PF07883">
    <property type="entry name" value="Cupin_2"/>
    <property type="match status" value="1"/>
</dbReference>
<dbReference type="InterPro" id="IPR014710">
    <property type="entry name" value="RmlC-like_jellyroll"/>
</dbReference>
<dbReference type="PANTHER" id="PTHR35848">
    <property type="entry name" value="OXALATE-BINDING PROTEIN"/>
    <property type="match status" value="1"/>
</dbReference>
<dbReference type="GO" id="GO:0016853">
    <property type="term" value="F:isomerase activity"/>
    <property type="evidence" value="ECO:0007669"/>
    <property type="project" value="UniProtKB-KW"/>
</dbReference>
<sequence length="141" mass="14918">MLEKRGEHSFDHELHGGSRMRVASHFAGSMTLPVAVQTWELPPGGSEGLHAHGVGPDAVEEFYLVVSGTASMRLGELVHELEAGDCVLAVPGVEHDLRNTGAGTLRMLVIWGPPGNADLSGFGTVARALSLRSTETDPQNP</sequence>
<dbReference type="Proteomes" id="UP000523000">
    <property type="component" value="Unassembled WGS sequence"/>
</dbReference>
<evidence type="ECO:0000313" key="4">
    <source>
        <dbReference type="Proteomes" id="UP000523000"/>
    </source>
</evidence>
<dbReference type="InterPro" id="IPR011051">
    <property type="entry name" value="RmlC_Cupin_sf"/>
</dbReference>
<dbReference type="InterPro" id="IPR051610">
    <property type="entry name" value="GPI/OXD"/>
</dbReference>
<dbReference type="RefSeq" id="WP_183510743.1">
    <property type="nucleotide sequence ID" value="NZ_BAABGK010000110.1"/>
</dbReference>
<gene>
    <name evidence="3" type="ORF">E9229_001683</name>
</gene>
<dbReference type="EMBL" id="JACHVS010000001">
    <property type="protein sequence ID" value="MBB2995492.1"/>
    <property type="molecule type" value="Genomic_DNA"/>
</dbReference>
<reference evidence="3 4" key="1">
    <citation type="submission" date="2020-08" db="EMBL/GenBank/DDBJ databases">
        <title>Sequencing the genomes of 1000 actinobacteria strains.</title>
        <authorList>
            <person name="Klenk H.-P."/>
        </authorList>
    </citation>
    <scope>NUCLEOTIDE SEQUENCE [LARGE SCALE GENOMIC DNA]</scope>
    <source>
        <strain evidence="3 4">DSM 22826</strain>
    </source>
</reference>
<keyword evidence="3" id="KW-0413">Isomerase</keyword>
<dbReference type="AlphaFoldDB" id="A0A839QQF8"/>